<dbReference type="EMBL" id="CP049055">
    <property type="protein sequence ID" value="QII13315.1"/>
    <property type="molecule type" value="Genomic_DNA"/>
</dbReference>
<gene>
    <name evidence="2" type="ORF">KsCSTR_39360</name>
    <name evidence="1" type="ORF">kustb0168</name>
</gene>
<name>Q1PUK8_KUEST</name>
<accession>Q1PUK8</accession>
<evidence type="ECO:0000313" key="2">
    <source>
        <dbReference type="EMBL" id="QII13315.1"/>
    </source>
</evidence>
<dbReference type="AlphaFoldDB" id="Q1PUK8"/>
<reference evidence="1" key="2">
    <citation type="submission" date="2006-01" db="EMBL/GenBank/DDBJ databases">
        <authorList>
            <person name="Genoscope"/>
        </authorList>
    </citation>
    <scope>NUCLEOTIDE SEQUENCE</scope>
</reference>
<sequence length="59" mass="6763">MVSAAYKSLDYTCKTVKVKKNDSLINTLLRILFTKKSITVKYPPPYNTYEVLTEHIGHS</sequence>
<dbReference type="EMBL" id="CT573074">
    <property type="protein sequence ID" value="CAJ70913.1"/>
    <property type="molecule type" value="Genomic_DNA"/>
</dbReference>
<organism evidence="1">
    <name type="scientific">Kuenenia stuttgartiensis</name>
    <dbReference type="NCBI Taxonomy" id="174633"/>
    <lineage>
        <taxon>Bacteria</taxon>
        <taxon>Pseudomonadati</taxon>
        <taxon>Planctomycetota</taxon>
        <taxon>Candidatus Brocadiia</taxon>
        <taxon>Candidatus Brocadiales</taxon>
        <taxon>Candidatus Brocadiaceae</taxon>
        <taxon>Candidatus Kuenenia</taxon>
    </lineage>
</organism>
<dbReference type="Proteomes" id="UP000501926">
    <property type="component" value="Chromosome"/>
</dbReference>
<evidence type="ECO:0000313" key="1">
    <source>
        <dbReference type="EMBL" id="CAJ70913.1"/>
    </source>
</evidence>
<reference evidence="2 3" key="3">
    <citation type="submission" date="2020-02" db="EMBL/GenBank/DDBJ databases">
        <title>Newly sequenced genome of strain CSTR1 showed variability in Candidatus Kuenenia stuttgartiensis genomes.</title>
        <authorList>
            <person name="Ding C."/>
            <person name="Adrian L."/>
        </authorList>
    </citation>
    <scope>NUCLEOTIDE SEQUENCE [LARGE SCALE GENOMIC DNA]</scope>
    <source>
        <strain evidence="2 3">CSTR1</strain>
    </source>
</reference>
<evidence type="ECO:0000313" key="3">
    <source>
        <dbReference type="Proteomes" id="UP000501926"/>
    </source>
</evidence>
<proteinExistence type="predicted"/>
<protein>
    <submittedName>
        <fullName evidence="1">Uncharacterized protein</fullName>
    </submittedName>
</protein>
<reference evidence="1" key="1">
    <citation type="journal article" date="2006" name="Nature">
        <title>Deciphering the evolution and metabolism of an anammox bacterium from a community genome.</title>
        <authorList>
            <person name="Strous M."/>
            <person name="Pelletier E."/>
            <person name="Mangenot S."/>
            <person name="Rattei T."/>
            <person name="Lehner A."/>
            <person name="Taylor M.W."/>
            <person name="Horn M."/>
            <person name="Daims H."/>
            <person name="Bartol-Mavel D."/>
            <person name="Wincker P."/>
            <person name="Barbe V."/>
            <person name="Fonknechten N."/>
            <person name="Vallenet D."/>
            <person name="Segurens B."/>
            <person name="Schenowitz-Truong C."/>
            <person name="Medigue C."/>
            <person name="Collingro A."/>
            <person name="Snel B."/>
            <person name="Dutilh B.E."/>
            <person name="OpDenCamp H.J.M."/>
            <person name="vanDerDrift C."/>
            <person name="Cirpus I."/>
            <person name="vanDePas-Schoonen K.T."/>
            <person name="Harhangi H.R."/>
            <person name="vanNiftrik L."/>
            <person name="Schmid M."/>
            <person name="Keltjens J."/>
            <person name="vanDeVossenberg J."/>
            <person name="Kartal B."/>
            <person name="Meier H."/>
            <person name="Frishman D."/>
            <person name="Huynen M.A."/>
            <person name="Mewes H."/>
            <person name="Weissenbach J."/>
            <person name="Jetten M.S.M."/>
            <person name="Wagner M."/>
            <person name="LePaslier D."/>
        </authorList>
    </citation>
    <scope>NUCLEOTIDE SEQUENCE</scope>
</reference>